<gene>
    <name evidence="1" type="ORF">YQE_07332</name>
</gene>
<name>N6U683_DENPD</name>
<organism evidence="1">
    <name type="scientific">Dendroctonus ponderosae</name>
    <name type="common">Mountain pine beetle</name>
    <dbReference type="NCBI Taxonomy" id="77166"/>
    <lineage>
        <taxon>Eukaryota</taxon>
        <taxon>Metazoa</taxon>
        <taxon>Ecdysozoa</taxon>
        <taxon>Arthropoda</taxon>
        <taxon>Hexapoda</taxon>
        <taxon>Insecta</taxon>
        <taxon>Pterygota</taxon>
        <taxon>Neoptera</taxon>
        <taxon>Endopterygota</taxon>
        <taxon>Coleoptera</taxon>
        <taxon>Polyphaga</taxon>
        <taxon>Cucujiformia</taxon>
        <taxon>Curculionidae</taxon>
        <taxon>Scolytinae</taxon>
        <taxon>Dendroctonus</taxon>
    </lineage>
</organism>
<dbReference type="HOGENOM" id="CLU_2640655_0_0_1"/>
<dbReference type="OrthoDB" id="8186940at2759"/>
<proteinExistence type="predicted"/>
<sequence>MYDREDSVLEKIVQYLFTPSIELSLNASSESVQEPEDALTKKLLQAEELGKSQGGCDDQYSNCIMSIVDLMTVLYVT</sequence>
<accession>N6U683</accession>
<protein>
    <submittedName>
        <fullName evidence="1">Uncharacterized protein</fullName>
    </submittedName>
</protein>
<feature type="non-terminal residue" evidence="1">
    <location>
        <position position="1"/>
    </location>
</feature>
<dbReference type="AlphaFoldDB" id="N6U683"/>
<reference evidence="1" key="1">
    <citation type="journal article" date="2013" name="Genome Biol.">
        <title>Draft genome of the mountain pine beetle, Dendroctonus ponderosae Hopkins, a major forest pest.</title>
        <authorList>
            <person name="Keeling C.I."/>
            <person name="Yuen M.M."/>
            <person name="Liao N.Y."/>
            <person name="Docking T.R."/>
            <person name="Chan S.K."/>
            <person name="Taylor G.A."/>
            <person name="Palmquist D.L."/>
            <person name="Jackman S.D."/>
            <person name="Nguyen A."/>
            <person name="Li M."/>
            <person name="Henderson H."/>
            <person name="Janes J.K."/>
            <person name="Zhao Y."/>
            <person name="Pandoh P."/>
            <person name="Moore R."/>
            <person name="Sperling F.A."/>
            <person name="Huber D.P."/>
            <person name="Birol I."/>
            <person name="Jones S.J."/>
            <person name="Bohlmann J."/>
        </authorList>
    </citation>
    <scope>NUCLEOTIDE SEQUENCE</scope>
</reference>
<dbReference type="EMBL" id="KB740986">
    <property type="protein sequence ID" value="ENN76161.1"/>
    <property type="molecule type" value="Genomic_DNA"/>
</dbReference>
<evidence type="ECO:0000313" key="1">
    <source>
        <dbReference type="EMBL" id="ENN76161.1"/>
    </source>
</evidence>